<dbReference type="InterPro" id="IPR006311">
    <property type="entry name" value="TAT_signal"/>
</dbReference>
<reference evidence="2 3" key="1">
    <citation type="submission" date="2019-07" db="EMBL/GenBank/DDBJ databases">
        <title>Whole genome shotgun sequence of Swaminathania salitolerans NBRC 104436.</title>
        <authorList>
            <person name="Hosoyama A."/>
            <person name="Uohara A."/>
            <person name="Ohji S."/>
            <person name="Ichikawa N."/>
        </authorList>
    </citation>
    <scope>NUCLEOTIDE SEQUENCE [LARGE SCALE GENOMIC DNA]</scope>
    <source>
        <strain evidence="2 3">NBRC 104436</strain>
    </source>
</reference>
<dbReference type="InterPro" id="IPR009097">
    <property type="entry name" value="Cyclic_Pdiesterase"/>
</dbReference>
<organism evidence="2 3">
    <name type="scientific">Swaminathania salitolerans</name>
    <dbReference type="NCBI Taxonomy" id="182838"/>
    <lineage>
        <taxon>Bacteria</taxon>
        <taxon>Pseudomonadati</taxon>
        <taxon>Pseudomonadota</taxon>
        <taxon>Alphaproteobacteria</taxon>
        <taxon>Acetobacterales</taxon>
        <taxon>Acetobacteraceae</taxon>
        <taxon>Swaminathania</taxon>
    </lineage>
</organism>
<dbReference type="RefSeq" id="WP_147092142.1">
    <property type="nucleotide sequence ID" value="NZ_BJVC01000001.1"/>
</dbReference>
<name>A0A511BLB3_9PROT</name>
<evidence type="ECO:0000259" key="1">
    <source>
        <dbReference type="Pfam" id="PF08975"/>
    </source>
</evidence>
<feature type="domain" description="DUF1868" evidence="1">
    <location>
        <begin position="58"/>
        <end position="173"/>
    </location>
</feature>
<sequence length="282" mass="31329">MSARFPLTHDPEFAGRRALIRLSGTAVVATVATAAAFSRGALASGDPSGPGTRLSQRKFYPDGRVRPYRGNTIICPLPRTGKDSVLFTEMEAFSQSMQRGPWAAAFAFLPPSSYHMTVFEGLSDGLRTEAGWPRALGRDASASFCDQWMAQELATFPYPVPASLRMMAAHMDPALDGRKMRVRLCPADRETEEALTHLREKIGRHLGMFDPARPPYVFHATIGYPITPMDERTKERCRERLLAWQDRLARHMPPIALGRPAFSVFDDMSAYRPVFALGAKRG</sequence>
<dbReference type="SUPFAM" id="SSF55144">
    <property type="entry name" value="LigT-like"/>
    <property type="match status" value="1"/>
</dbReference>
<evidence type="ECO:0000313" key="2">
    <source>
        <dbReference type="EMBL" id="GEL01136.1"/>
    </source>
</evidence>
<protein>
    <recommendedName>
        <fullName evidence="1">DUF1868 domain-containing protein</fullName>
    </recommendedName>
</protein>
<dbReference type="InterPro" id="IPR015069">
    <property type="entry name" value="2H-PEstase_DUF1868"/>
</dbReference>
<proteinExistence type="predicted"/>
<keyword evidence="3" id="KW-1185">Reference proteome</keyword>
<dbReference type="Proteomes" id="UP000321405">
    <property type="component" value="Unassembled WGS sequence"/>
</dbReference>
<accession>A0A511BLB3</accession>
<gene>
    <name evidence="2" type="ORF">SSA02_02990</name>
</gene>
<dbReference type="AlphaFoldDB" id="A0A511BLB3"/>
<dbReference type="Pfam" id="PF08975">
    <property type="entry name" value="2H-phosphodiest"/>
    <property type="match status" value="1"/>
</dbReference>
<dbReference type="PROSITE" id="PS51318">
    <property type="entry name" value="TAT"/>
    <property type="match status" value="1"/>
</dbReference>
<dbReference type="OrthoDB" id="151828at2"/>
<dbReference type="Gene3D" id="3.90.1140.10">
    <property type="entry name" value="Cyclic phosphodiesterase"/>
    <property type="match status" value="1"/>
</dbReference>
<comment type="caution">
    <text evidence="2">The sequence shown here is derived from an EMBL/GenBank/DDBJ whole genome shotgun (WGS) entry which is preliminary data.</text>
</comment>
<dbReference type="EMBL" id="BJVC01000001">
    <property type="protein sequence ID" value="GEL01136.1"/>
    <property type="molecule type" value="Genomic_DNA"/>
</dbReference>
<evidence type="ECO:0000313" key="3">
    <source>
        <dbReference type="Proteomes" id="UP000321405"/>
    </source>
</evidence>